<name>A0A3N4HBB3_ASCIM</name>
<keyword evidence="3" id="KW-1185">Reference proteome</keyword>
<reference evidence="2 3" key="1">
    <citation type="journal article" date="2018" name="Nat. Ecol. Evol.">
        <title>Pezizomycetes genomes reveal the molecular basis of ectomycorrhizal truffle lifestyle.</title>
        <authorList>
            <person name="Murat C."/>
            <person name="Payen T."/>
            <person name="Noel B."/>
            <person name="Kuo A."/>
            <person name="Morin E."/>
            <person name="Chen J."/>
            <person name="Kohler A."/>
            <person name="Krizsan K."/>
            <person name="Balestrini R."/>
            <person name="Da Silva C."/>
            <person name="Montanini B."/>
            <person name="Hainaut M."/>
            <person name="Levati E."/>
            <person name="Barry K.W."/>
            <person name="Belfiori B."/>
            <person name="Cichocki N."/>
            <person name="Clum A."/>
            <person name="Dockter R.B."/>
            <person name="Fauchery L."/>
            <person name="Guy J."/>
            <person name="Iotti M."/>
            <person name="Le Tacon F."/>
            <person name="Lindquist E.A."/>
            <person name="Lipzen A."/>
            <person name="Malagnac F."/>
            <person name="Mello A."/>
            <person name="Molinier V."/>
            <person name="Miyauchi S."/>
            <person name="Poulain J."/>
            <person name="Riccioni C."/>
            <person name="Rubini A."/>
            <person name="Sitrit Y."/>
            <person name="Splivallo R."/>
            <person name="Traeger S."/>
            <person name="Wang M."/>
            <person name="Zifcakova L."/>
            <person name="Wipf D."/>
            <person name="Zambonelli A."/>
            <person name="Paolocci F."/>
            <person name="Nowrousian M."/>
            <person name="Ottonello S."/>
            <person name="Baldrian P."/>
            <person name="Spatafora J.W."/>
            <person name="Henrissat B."/>
            <person name="Nagy L.G."/>
            <person name="Aury J.M."/>
            <person name="Wincker P."/>
            <person name="Grigoriev I.V."/>
            <person name="Bonfante P."/>
            <person name="Martin F.M."/>
        </authorList>
    </citation>
    <scope>NUCLEOTIDE SEQUENCE [LARGE SCALE GENOMIC DNA]</scope>
    <source>
        <strain evidence="2 3">RN42</strain>
    </source>
</reference>
<accession>A0A3N4HBB3</accession>
<dbReference type="AlphaFoldDB" id="A0A3N4HBB3"/>
<dbReference type="Proteomes" id="UP000275078">
    <property type="component" value="Unassembled WGS sequence"/>
</dbReference>
<proteinExistence type="predicted"/>
<organism evidence="2 3">
    <name type="scientific">Ascobolus immersus RN42</name>
    <dbReference type="NCBI Taxonomy" id="1160509"/>
    <lineage>
        <taxon>Eukaryota</taxon>
        <taxon>Fungi</taxon>
        <taxon>Dikarya</taxon>
        <taxon>Ascomycota</taxon>
        <taxon>Pezizomycotina</taxon>
        <taxon>Pezizomycetes</taxon>
        <taxon>Pezizales</taxon>
        <taxon>Ascobolaceae</taxon>
        <taxon>Ascobolus</taxon>
    </lineage>
</organism>
<dbReference type="EMBL" id="ML119975">
    <property type="protein sequence ID" value="RPA71097.1"/>
    <property type="molecule type" value="Genomic_DNA"/>
</dbReference>
<gene>
    <name evidence="2" type="ORF">BJ508DRAFT_420028</name>
</gene>
<evidence type="ECO:0000256" key="1">
    <source>
        <dbReference type="SAM" id="MobiDB-lite"/>
    </source>
</evidence>
<feature type="region of interest" description="Disordered" evidence="1">
    <location>
        <begin position="395"/>
        <end position="422"/>
    </location>
</feature>
<protein>
    <submittedName>
        <fullName evidence="2">Uncharacterized protein</fullName>
    </submittedName>
</protein>
<feature type="compositionally biased region" description="Basic and acidic residues" evidence="1">
    <location>
        <begin position="401"/>
        <end position="422"/>
    </location>
</feature>
<evidence type="ECO:0000313" key="2">
    <source>
        <dbReference type="EMBL" id="RPA71097.1"/>
    </source>
</evidence>
<sequence>MDSSTSSSSFEYTPTSSVFTPTSSILDMPYSPETPRTVFYELPGVPLPFELPDHSPPHQPYDLISATTRKELATSFYQTFLSGDLALADALYAEAVATFEEQDVPYDSFNVPNARTPCRCEFECMFLLCQHFQNAPDVLENCDKLERQWEGHIRSHLQSCGAQSSITLALIRFSRDTTSQAVQKSNLWGVSRQDSVLAGTVSCLLEVFLRPFDKEVRGNLERLVSQLKALSFPAHLTETVVALRTLGSLALGMRQVKLYGGPDFDLKLAMESFETLEKMSAMKAEENGILADAVLAVRAYPFKEIKTWLEGVQKGEGEGNSRGWFVKRINALEERRKEVLERVCWNVVLGLGKTAGEGVLTGACEVLKKYQAEGKVVLDLLAEYHGQQANILRDGFGTHEGAGRARNERKEEKKSKKHAETVVLPREESRRRLAAIFGA</sequence>
<evidence type="ECO:0000313" key="3">
    <source>
        <dbReference type="Proteomes" id="UP000275078"/>
    </source>
</evidence>